<proteinExistence type="predicted"/>
<organism evidence="5 6">
    <name type="scientific">Dermatophilus congolensis</name>
    <dbReference type="NCBI Taxonomy" id="1863"/>
    <lineage>
        <taxon>Bacteria</taxon>
        <taxon>Bacillati</taxon>
        <taxon>Actinomycetota</taxon>
        <taxon>Actinomycetes</taxon>
        <taxon>Micrococcales</taxon>
        <taxon>Dermatophilaceae</taxon>
        <taxon>Dermatophilus</taxon>
    </lineage>
</organism>
<dbReference type="AlphaFoldDB" id="A0AA46H156"/>
<gene>
    <name evidence="5" type="primary">rluA</name>
    <name evidence="5" type="ORF">NCTC7915_01917</name>
</gene>
<feature type="domain" description="Pseudouridine synthase RsuA/RluA-like" evidence="4">
    <location>
        <begin position="103"/>
        <end position="253"/>
    </location>
</feature>
<evidence type="ECO:0000313" key="6">
    <source>
        <dbReference type="Proteomes" id="UP000254118"/>
    </source>
</evidence>
<dbReference type="Pfam" id="PF00849">
    <property type="entry name" value="PseudoU_synth_2"/>
    <property type="match status" value="1"/>
</dbReference>
<evidence type="ECO:0000256" key="1">
    <source>
        <dbReference type="ARBA" id="ARBA00000073"/>
    </source>
</evidence>
<name>A0AA46H156_9MICO</name>
<dbReference type="InterPro" id="IPR020103">
    <property type="entry name" value="PsdUridine_synth_cat_dom_sf"/>
</dbReference>
<dbReference type="GO" id="GO:0003723">
    <property type="term" value="F:RNA binding"/>
    <property type="evidence" value="ECO:0007669"/>
    <property type="project" value="InterPro"/>
</dbReference>
<protein>
    <recommendedName>
        <fullName evidence="2">RNA pseudouridylate synthase</fullName>
    </recommendedName>
    <alternativeName>
        <fullName evidence="3">RNA-uridine isomerase</fullName>
    </alternativeName>
</protein>
<dbReference type="GO" id="GO:0140098">
    <property type="term" value="F:catalytic activity, acting on RNA"/>
    <property type="evidence" value="ECO:0007669"/>
    <property type="project" value="UniProtKB-ARBA"/>
</dbReference>
<dbReference type="InterPro" id="IPR050188">
    <property type="entry name" value="RluA_PseudoU_synthase"/>
</dbReference>
<dbReference type="GO" id="GO:0000455">
    <property type="term" value="P:enzyme-directed rRNA pseudouridine synthesis"/>
    <property type="evidence" value="ECO:0007669"/>
    <property type="project" value="TreeGrafter"/>
</dbReference>
<dbReference type="EMBL" id="UFYA01000001">
    <property type="protein sequence ID" value="STD13432.1"/>
    <property type="molecule type" value="Genomic_DNA"/>
</dbReference>
<dbReference type="PANTHER" id="PTHR21600:SF84">
    <property type="entry name" value="PSEUDOURIDINE SYNTHASE RSUA_RLUA-LIKE DOMAIN-CONTAINING PROTEIN"/>
    <property type="match status" value="1"/>
</dbReference>
<comment type="caution">
    <text evidence="5">The sequence shown here is derived from an EMBL/GenBank/DDBJ whole genome shotgun (WGS) entry which is preliminary data.</text>
</comment>
<accession>A0AA46H156</accession>
<evidence type="ECO:0000313" key="5">
    <source>
        <dbReference type="EMBL" id="STD13432.1"/>
    </source>
</evidence>
<comment type="catalytic activity">
    <reaction evidence="1">
        <text>a uridine in RNA = a pseudouridine in RNA</text>
        <dbReference type="Rhea" id="RHEA:48348"/>
        <dbReference type="Rhea" id="RHEA-COMP:12068"/>
        <dbReference type="Rhea" id="RHEA-COMP:12069"/>
        <dbReference type="ChEBI" id="CHEBI:65314"/>
        <dbReference type="ChEBI" id="CHEBI:65315"/>
    </reaction>
</comment>
<dbReference type="InterPro" id="IPR006145">
    <property type="entry name" value="PsdUridine_synth_RsuA/RluA"/>
</dbReference>
<dbReference type="Gene3D" id="3.30.2350.10">
    <property type="entry name" value="Pseudouridine synthase"/>
    <property type="match status" value="1"/>
</dbReference>
<keyword evidence="5" id="KW-0413">Isomerase</keyword>
<evidence type="ECO:0000259" key="4">
    <source>
        <dbReference type="Pfam" id="PF00849"/>
    </source>
</evidence>
<dbReference type="PANTHER" id="PTHR21600">
    <property type="entry name" value="MITOCHONDRIAL RNA PSEUDOURIDINE SYNTHASE"/>
    <property type="match status" value="1"/>
</dbReference>
<evidence type="ECO:0000256" key="3">
    <source>
        <dbReference type="ARBA" id="ARBA00033164"/>
    </source>
</evidence>
<dbReference type="SUPFAM" id="SSF55120">
    <property type="entry name" value="Pseudouridine synthase"/>
    <property type="match status" value="1"/>
</dbReference>
<evidence type="ECO:0000256" key="2">
    <source>
        <dbReference type="ARBA" id="ARBA00031870"/>
    </source>
</evidence>
<dbReference type="RefSeq" id="WP_115032828.1">
    <property type="nucleotide sequence ID" value="NZ_UFYA01000001.1"/>
</dbReference>
<sequence length="316" mass="35757">MSARRSPLPQRDGLDPVWVRTPARVRNEPLPWATVAEFLRERLPAVNTDDWLKNHRFVDETGHPLTGNEPCQPARFIWFHKDPPPPERPVPGELTILHQDERIIVMDKPHFLATTPRGSHIRETALIRARLTLGLPHIAPAHRLDRLTGGILLFTTEPRWRRPYQTLFETGAVTKTYEALAAPLAGAQEWFEVRSRIIKPRGSWQAIEVEGEPNAHTRGRLVQTCTGADGQVGRYELCPVTGKTHQLRVHMSSLGAPLLNDPLYPVVQEELLTEVGERFDRPLGLVARTLRFIDPVDGTPRSYTSRIQLPMPSSDL</sequence>
<dbReference type="GO" id="GO:0009982">
    <property type="term" value="F:pseudouridine synthase activity"/>
    <property type="evidence" value="ECO:0007669"/>
    <property type="project" value="InterPro"/>
</dbReference>
<dbReference type="Proteomes" id="UP000254118">
    <property type="component" value="Unassembled WGS sequence"/>
</dbReference>
<reference evidence="5 6" key="1">
    <citation type="submission" date="2018-06" db="EMBL/GenBank/DDBJ databases">
        <authorList>
            <consortium name="Pathogen Informatics"/>
            <person name="Doyle S."/>
        </authorList>
    </citation>
    <scope>NUCLEOTIDE SEQUENCE [LARGE SCALE GENOMIC DNA]</scope>
    <source>
        <strain evidence="5 6">NCTC7915</strain>
    </source>
</reference>